<sequence>MLCFFEGLVWTVVAVYAFVLTDWTVVILALLILPFSISGFKGAQLLRASYLRIYLFYLCLEALVILVLASISGVYAALAIWGAWLCCLLYAAFLVLRLAKAVEKVDISMAKSAVAH</sequence>
<gene>
    <name evidence="2" type="ORF">RFI_08673</name>
</gene>
<keyword evidence="1" id="KW-0812">Transmembrane</keyword>
<proteinExistence type="predicted"/>
<feature type="transmembrane region" description="Helical" evidence="1">
    <location>
        <begin position="81"/>
        <end position="99"/>
    </location>
</feature>
<reference evidence="2 3" key="1">
    <citation type="journal article" date="2013" name="Curr. Biol.">
        <title>The Genome of the Foraminiferan Reticulomyxa filosa.</title>
        <authorList>
            <person name="Glockner G."/>
            <person name="Hulsmann N."/>
            <person name="Schleicher M."/>
            <person name="Noegel A.A."/>
            <person name="Eichinger L."/>
            <person name="Gallinger C."/>
            <person name="Pawlowski J."/>
            <person name="Sierra R."/>
            <person name="Euteneuer U."/>
            <person name="Pillet L."/>
            <person name="Moustafa A."/>
            <person name="Platzer M."/>
            <person name="Groth M."/>
            <person name="Szafranski K."/>
            <person name="Schliwa M."/>
        </authorList>
    </citation>
    <scope>NUCLEOTIDE SEQUENCE [LARGE SCALE GENOMIC DNA]</scope>
</reference>
<evidence type="ECO:0000256" key="1">
    <source>
        <dbReference type="SAM" id="Phobius"/>
    </source>
</evidence>
<comment type="caution">
    <text evidence="2">The sequence shown here is derived from an EMBL/GenBank/DDBJ whole genome shotgun (WGS) entry which is preliminary data.</text>
</comment>
<dbReference type="EMBL" id="ASPP01006662">
    <property type="protein sequence ID" value="ETO28458.1"/>
    <property type="molecule type" value="Genomic_DNA"/>
</dbReference>
<name>X6NRB7_RETFI</name>
<evidence type="ECO:0000313" key="2">
    <source>
        <dbReference type="EMBL" id="ETO28458.1"/>
    </source>
</evidence>
<feature type="transmembrane region" description="Helical" evidence="1">
    <location>
        <begin position="12"/>
        <end position="33"/>
    </location>
</feature>
<keyword evidence="1" id="KW-0472">Membrane</keyword>
<feature type="transmembrane region" description="Helical" evidence="1">
    <location>
        <begin position="54"/>
        <end position="75"/>
    </location>
</feature>
<accession>X6NRB7</accession>
<dbReference type="Proteomes" id="UP000023152">
    <property type="component" value="Unassembled WGS sequence"/>
</dbReference>
<keyword evidence="1" id="KW-1133">Transmembrane helix</keyword>
<evidence type="ECO:0000313" key="3">
    <source>
        <dbReference type="Proteomes" id="UP000023152"/>
    </source>
</evidence>
<keyword evidence="3" id="KW-1185">Reference proteome</keyword>
<organism evidence="2 3">
    <name type="scientific">Reticulomyxa filosa</name>
    <dbReference type="NCBI Taxonomy" id="46433"/>
    <lineage>
        <taxon>Eukaryota</taxon>
        <taxon>Sar</taxon>
        <taxon>Rhizaria</taxon>
        <taxon>Retaria</taxon>
        <taxon>Foraminifera</taxon>
        <taxon>Monothalamids</taxon>
        <taxon>Reticulomyxidae</taxon>
        <taxon>Reticulomyxa</taxon>
    </lineage>
</organism>
<protein>
    <submittedName>
        <fullName evidence="2">Uncharacterized protein</fullName>
    </submittedName>
</protein>
<dbReference type="AlphaFoldDB" id="X6NRB7"/>